<proteinExistence type="predicted"/>
<keyword evidence="3" id="KW-1185">Reference proteome</keyword>
<reference evidence="2 3" key="1">
    <citation type="submission" date="2017-10" db="EMBL/GenBank/DDBJ databases">
        <title>The draft genome sequence of Lewinella nigricans NBRC 102662.</title>
        <authorList>
            <person name="Wang K."/>
        </authorList>
    </citation>
    <scope>NUCLEOTIDE SEQUENCE [LARGE SCALE GENOMIC DNA]</scope>
    <source>
        <strain evidence="2 3">NBRC 102662</strain>
    </source>
</reference>
<comment type="caution">
    <text evidence="2">The sequence shown here is derived from an EMBL/GenBank/DDBJ whole genome shotgun (WGS) entry which is preliminary data.</text>
</comment>
<dbReference type="GO" id="GO:0020037">
    <property type="term" value="F:heme binding"/>
    <property type="evidence" value="ECO:0007669"/>
    <property type="project" value="InterPro"/>
</dbReference>
<dbReference type="InterPro" id="IPR012292">
    <property type="entry name" value="Globin/Proto"/>
</dbReference>
<dbReference type="Gene3D" id="1.10.490.10">
    <property type="entry name" value="Globins"/>
    <property type="match status" value="1"/>
</dbReference>
<evidence type="ECO:0000256" key="1">
    <source>
        <dbReference type="SAM" id="SignalP"/>
    </source>
</evidence>
<evidence type="ECO:0000313" key="3">
    <source>
        <dbReference type="Proteomes" id="UP000223913"/>
    </source>
</evidence>
<name>A0A2D0N9G4_FLAN2</name>
<accession>A0A2D0N9G4</accession>
<dbReference type="RefSeq" id="WP_099151674.1">
    <property type="nucleotide sequence ID" value="NZ_PDUD01000023.1"/>
</dbReference>
<protein>
    <submittedName>
        <fullName evidence="2">Group 1 truncated hemoglobin</fullName>
    </submittedName>
</protein>
<dbReference type="PROSITE" id="PS51257">
    <property type="entry name" value="PROKAR_LIPOPROTEIN"/>
    <property type="match status" value="1"/>
</dbReference>
<feature type="signal peptide" evidence="1">
    <location>
        <begin position="1"/>
        <end position="21"/>
    </location>
</feature>
<keyword evidence="1" id="KW-0732">Signal</keyword>
<dbReference type="AlphaFoldDB" id="A0A2D0N9G4"/>
<evidence type="ECO:0000313" key="2">
    <source>
        <dbReference type="EMBL" id="PHN05127.1"/>
    </source>
</evidence>
<dbReference type="EMBL" id="PDUD01000023">
    <property type="protein sequence ID" value="PHN05127.1"/>
    <property type="molecule type" value="Genomic_DNA"/>
</dbReference>
<dbReference type="Proteomes" id="UP000223913">
    <property type="component" value="Unassembled WGS sequence"/>
</dbReference>
<sequence length="182" mass="19353">MKFRFASVVLLATVLMWTACKNDDDDSMGDDTLYERLGGTEMVSDPANPGQMIEEGRLAIRSVVDSSIFVIAADPDLLGFFAPLLAELSGGNTSNLAALSKNFTDFLSVEAGAQNASYTGMNMSDAHDPSTNPRMAMTADDGDFDNFIAAIVTGANQNNVSANLIAELGVILEDSRSDVVQE</sequence>
<dbReference type="OrthoDB" id="792423at2"/>
<dbReference type="GO" id="GO:0019825">
    <property type="term" value="F:oxygen binding"/>
    <property type="evidence" value="ECO:0007669"/>
    <property type="project" value="InterPro"/>
</dbReference>
<organism evidence="2 3">
    <name type="scientific">Flavilitoribacter nigricans (strain ATCC 23147 / DSM 23189 / NBRC 102662 / NCIMB 1420 / SS-2)</name>
    <name type="common">Lewinella nigricans</name>
    <dbReference type="NCBI Taxonomy" id="1122177"/>
    <lineage>
        <taxon>Bacteria</taxon>
        <taxon>Pseudomonadati</taxon>
        <taxon>Bacteroidota</taxon>
        <taxon>Saprospiria</taxon>
        <taxon>Saprospirales</taxon>
        <taxon>Lewinellaceae</taxon>
        <taxon>Flavilitoribacter</taxon>
    </lineage>
</organism>
<feature type="chain" id="PRO_5013402011" evidence="1">
    <location>
        <begin position="22"/>
        <end position="182"/>
    </location>
</feature>
<gene>
    <name evidence="2" type="ORF">CRP01_19085</name>
</gene>